<feature type="domain" description="PTHB1 C-terminal helix bundle" evidence="4">
    <location>
        <begin position="177"/>
        <end position="248"/>
    </location>
</feature>
<feature type="compositionally biased region" description="Basic and acidic residues" evidence="1">
    <location>
        <begin position="314"/>
        <end position="335"/>
    </location>
</feature>
<feature type="domain" description="PTHB1 platform" evidence="2">
    <location>
        <begin position="4"/>
        <end position="67"/>
    </location>
</feature>
<dbReference type="GO" id="GO:0034464">
    <property type="term" value="C:BBSome"/>
    <property type="evidence" value="ECO:0007669"/>
    <property type="project" value="InterPro"/>
</dbReference>
<dbReference type="PANTHER" id="PTHR20991:SF0">
    <property type="entry name" value="PROTEIN PTHB1"/>
    <property type="match status" value="1"/>
</dbReference>
<sequence length="357" mass="39880">MSGTSTAVGFHCYGSRDSVVTVLAAKSSQRYRLQCDSLPSLCLITSQLVERLNRHFSKQKGFMCSYSSSLPLHELFSEIGTHFLFRENAKKIQEELAQKTEQFRAIQRRLLAKFKDKTPTPLTNLDMLLKETYQQIVISADEVEEIQQALSRSRCQLTCVTRLILLMLKLMNTTSQEDYTNVEGALCCAVYDTENQGWEEVTDAALSYLLRSSLSKGSKTNQCLGPISLEPMKDIARFKKHISTALDRTSKGNSERKDNANEVVKSSKSVSPIPEDVEVANEETLVPVGSQYGERVVSVNPRVRSAMLLKVRHSTTEDTKPEPPTESSDIKKDPSVKPQTSVIEAPDEVFSSADDDI</sequence>
<feature type="region of interest" description="Disordered" evidence="1">
    <location>
        <begin position="246"/>
        <end position="270"/>
    </location>
</feature>
<feature type="compositionally biased region" description="Basic and acidic residues" evidence="1">
    <location>
        <begin position="248"/>
        <end position="260"/>
    </location>
</feature>
<keyword evidence="6" id="KW-1185">Reference proteome</keyword>
<feature type="non-terminal residue" evidence="5">
    <location>
        <position position="357"/>
    </location>
</feature>
<proteinExistence type="predicted"/>
<evidence type="ECO:0000256" key="1">
    <source>
        <dbReference type="SAM" id="MobiDB-lite"/>
    </source>
</evidence>
<organism evidence="5 6">
    <name type="scientific">Diploptera punctata</name>
    <name type="common">Pacific beetle cockroach</name>
    <dbReference type="NCBI Taxonomy" id="6984"/>
    <lineage>
        <taxon>Eukaryota</taxon>
        <taxon>Metazoa</taxon>
        <taxon>Ecdysozoa</taxon>
        <taxon>Arthropoda</taxon>
        <taxon>Hexapoda</taxon>
        <taxon>Insecta</taxon>
        <taxon>Pterygota</taxon>
        <taxon>Neoptera</taxon>
        <taxon>Polyneoptera</taxon>
        <taxon>Dictyoptera</taxon>
        <taxon>Blattodea</taxon>
        <taxon>Blaberoidea</taxon>
        <taxon>Blaberidae</taxon>
        <taxon>Diplopterinae</taxon>
        <taxon>Diploptera</taxon>
    </lineage>
</organism>
<name>A0AAD8EK17_DIPPU</name>
<feature type="region of interest" description="Disordered" evidence="1">
    <location>
        <begin position="310"/>
        <end position="357"/>
    </location>
</feature>
<dbReference type="InterPro" id="IPR055362">
    <property type="entry name" value="PTHB1_pf_dom"/>
</dbReference>
<dbReference type="Pfam" id="PF23338">
    <property type="entry name" value="PTHB1_hp"/>
    <property type="match status" value="1"/>
</dbReference>
<evidence type="ECO:0000313" key="6">
    <source>
        <dbReference type="Proteomes" id="UP001233999"/>
    </source>
</evidence>
<dbReference type="GO" id="GO:0060271">
    <property type="term" value="P:cilium assembly"/>
    <property type="evidence" value="ECO:0007669"/>
    <property type="project" value="TreeGrafter"/>
</dbReference>
<dbReference type="InterPro" id="IPR026511">
    <property type="entry name" value="PTHB1"/>
</dbReference>
<dbReference type="Pfam" id="PF23339">
    <property type="entry name" value="PTHB1_CtH"/>
    <property type="match status" value="1"/>
</dbReference>
<reference evidence="5" key="1">
    <citation type="journal article" date="2023" name="IScience">
        <title>Live-bearing cockroach genome reveals convergent evolutionary mechanisms linked to viviparity in insects and beyond.</title>
        <authorList>
            <person name="Fouks B."/>
            <person name="Harrison M.C."/>
            <person name="Mikhailova A.A."/>
            <person name="Marchal E."/>
            <person name="English S."/>
            <person name="Carruthers M."/>
            <person name="Jennings E.C."/>
            <person name="Chiamaka E.L."/>
            <person name="Frigard R.A."/>
            <person name="Pippel M."/>
            <person name="Attardo G.M."/>
            <person name="Benoit J.B."/>
            <person name="Bornberg-Bauer E."/>
            <person name="Tobe S.S."/>
        </authorList>
    </citation>
    <scope>NUCLEOTIDE SEQUENCE</scope>
    <source>
        <strain evidence="5">Stay&amp;Tobe</strain>
    </source>
</reference>
<evidence type="ECO:0000259" key="2">
    <source>
        <dbReference type="Pfam" id="PF23337"/>
    </source>
</evidence>
<dbReference type="Pfam" id="PF23337">
    <property type="entry name" value="PTHB1_pf"/>
    <property type="match status" value="1"/>
</dbReference>
<comment type="caution">
    <text evidence="5">The sequence shown here is derived from an EMBL/GenBank/DDBJ whole genome shotgun (WGS) entry which is preliminary data.</text>
</comment>
<dbReference type="EMBL" id="JASPKZ010003837">
    <property type="protein sequence ID" value="KAJ9592377.1"/>
    <property type="molecule type" value="Genomic_DNA"/>
</dbReference>
<dbReference type="AlphaFoldDB" id="A0AAD8EK17"/>
<evidence type="ECO:0008006" key="7">
    <source>
        <dbReference type="Google" id="ProtNLM"/>
    </source>
</evidence>
<evidence type="ECO:0000313" key="5">
    <source>
        <dbReference type="EMBL" id="KAJ9592377.1"/>
    </source>
</evidence>
<evidence type="ECO:0000259" key="3">
    <source>
        <dbReference type="Pfam" id="PF23338"/>
    </source>
</evidence>
<protein>
    <recommendedName>
        <fullName evidence="7">PTHB1 C-terminal domain-containing protein</fullName>
    </recommendedName>
</protein>
<dbReference type="InterPro" id="IPR055364">
    <property type="entry name" value="PTHB1_CtH_dom"/>
</dbReference>
<reference evidence="5" key="2">
    <citation type="submission" date="2023-05" db="EMBL/GenBank/DDBJ databases">
        <authorList>
            <person name="Fouks B."/>
        </authorList>
    </citation>
    <scope>NUCLEOTIDE SEQUENCE</scope>
    <source>
        <strain evidence="5">Stay&amp;Tobe</strain>
        <tissue evidence="5">Testes</tissue>
    </source>
</reference>
<dbReference type="Proteomes" id="UP001233999">
    <property type="component" value="Unassembled WGS sequence"/>
</dbReference>
<feature type="domain" description="PTHB1 hairpin" evidence="3">
    <location>
        <begin position="69"/>
        <end position="171"/>
    </location>
</feature>
<dbReference type="PANTHER" id="PTHR20991">
    <property type="entry name" value="PARATHYROID HORMONE-RESPONSIVE B1 GENE"/>
    <property type="match status" value="1"/>
</dbReference>
<gene>
    <name evidence="5" type="ORF">L9F63_015945</name>
</gene>
<accession>A0AAD8EK17</accession>
<dbReference type="InterPro" id="IPR055363">
    <property type="entry name" value="PTHB1_hp_dom"/>
</dbReference>
<evidence type="ECO:0000259" key="4">
    <source>
        <dbReference type="Pfam" id="PF23339"/>
    </source>
</evidence>
<dbReference type="GO" id="GO:0016020">
    <property type="term" value="C:membrane"/>
    <property type="evidence" value="ECO:0007669"/>
    <property type="project" value="TreeGrafter"/>
</dbReference>